<reference evidence="2" key="1">
    <citation type="submission" date="2015-08" db="EMBL/GenBank/DDBJ databases">
        <authorList>
            <person name="Babu N.S."/>
            <person name="Beckwith C.J."/>
            <person name="Beseler K.G."/>
            <person name="Brison A."/>
            <person name="Carone J.V."/>
            <person name="Caskin T.P."/>
            <person name="Diamond M."/>
            <person name="Durham M.E."/>
            <person name="Foxe J.M."/>
            <person name="Go M."/>
            <person name="Henderson B.A."/>
            <person name="Jones I.B."/>
            <person name="McGettigan J.A."/>
            <person name="Micheletti S.J."/>
            <person name="Nasrallah M.E."/>
            <person name="Ortiz D."/>
            <person name="Piller C.R."/>
            <person name="Privatt S.R."/>
            <person name="Schneider S.L."/>
            <person name="Sharp S."/>
            <person name="Smith T.C."/>
            <person name="Stanton J.D."/>
            <person name="Ullery H.E."/>
            <person name="Wilson R.J."/>
            <person name="Serrano M.G."/>
            <person name="Buck G."/>
            <person name="Lee V."/>
            <person name="Wang Y."/>
            <person name="Carvalho R."/>
            <person name="Voegtly L."/>
            <person name="Shi R."/>
            <person name="Duckworth R."/>
            <person name="Johnson A."/>
            <person name="Loviza R."/>
            <person name="Walstead R."/>
            <person name="Shah Z."/>
            <person name="Kiflezghi M."/>
            <person name="Wade K."/>
            <person name="Ball S.L."/>
            <person name="Bradley K.W."/>
            <person name="Asai D.J."/>
            <person name="Bowman C.A."/>
            <person name="Russell D.A."/>
            <person name="Pope W.H."/>
            <person name="Jacobs-Sera D."/>
            <person name="Hendrix R.W."/>
            <person name="Hatfull G.F."/>
        </authorList>
    </citation>
    <scope>NUCLEOTIDE SEQUENCE</scope>
</reference>
<feature type="compositionally biased region" description="Low complexity" evidence="1">
    <location>
        <begin position="331"/>
        <end position="340"/>
    </location>
</feature>
<feature type="compositionally biased region" description="Basic and acidic residues" evidence="1">
    <location>
        <begin position="146"/>
        <end position="156"/>
    </location>
</feature>
<feature type="non-terminal residue" evidence="2">
    <location>
        <position position="1"/>
    </location>
</feature>
<feature type="compositionally biased region" description="Basic residues" evidence="1">
    <location>
        <begin position="303"/>
        <end position="315"/>
    </location>
</feature>
<feature type="compositionally biased region" description="Basic residues" evidence="1">
    <location>
        <begin position="189"/>
        <end position="201"/>
    </location>
</feature>
<accession>A0A1D2A0A2</accession>
<feature type="region of interest" description="Disordered" evidence="1">
    <location>
        <begin position="146"/>
        <end position="406"/>
    </location>
</feature>
<feature type="compositionally biased region" description="Basic residues" evidence="1">
    <location>
        <begin position="208"/>
        <end position="225"/>
    </location>
</feature>
<feature type="region of interest" description="Disordered" evidence="1">
    <location>
        <begin position="433"/>
        <end position="462"/>
    </location>
</feature>
<name>A0A1D2A0A2_AUXPR</name>
<dbReference type="EMBL" id="GDKF01006003">
    <property type="protein sequence ID" value="JAT72619.1"/>
    <property type="molecule type" value="Transcribed_RNA"/>
</dbReference>
<evidence type="ECO:0000313" key="2">
    <source>
        <dbReference type="EMBL" id="JAT72619.1"/>
    </source>
</evidence>
<proteinExistence type="predicted"/>
<feature type="compositionally biased region" description="Basic residues" evidence="1">
    <location>
        <begin position="254"/>
        <end position="267"/>
    </location>
</feature>
<sequence length="462" mass="49289">KRDHASPEGLGLWKPHIATVLLVQDGPSILNDPPHHHRVFVSGRDAPCVPAQHPCGTCWPHGTPGPGPCPYVAPFRQWGGAQWGSRLPRVAAHVRGSQEVRPCHPAGALWCAGGGPPGRLLTAHLPDGHLPAAWSHHGGCLRLHSQREPHQERGRDPVGGSGGCGARLPLHQRHGGPGHGHPPAESWRPHRGGGRPLRRHQPPAGARLPRRRPGGHQRRHLRRRGGDRGAAPRPHQAAHAGVAHQPAPPDLRHRGAVPRRARRRRAGVRGQLHPDAAVPAAAGPGRRHQHDLGDQVPGGALRPHGRRAGGARRRPGGSPRFPAERGGHGAGPARRLAAGPRPEDHGAAHGAPGEQRRAPGRLAGRPPRGPRPGLPRPASLGGAQRARRAGHGRGRHPFLHHGQRGAVARAVRGHAPVQDHGVVWRRGLPHPHALLHEPCQHPRRGQGRAGTAGRPHPDISWD</sequence>
<dbReference type="AlphaFoldDB" id="A0A1D2A0A2"/>
<evidence type="ECO:0000256" key="1">
    <source>
        <dbReference type="SAM" id="MobiDB-lite"/>
    </source>
</evidence>
<gene>
    <name evidence="2" type="ORF">g.18297</name>
</gene>
<organism evidence="2">
    <name type="scientific">Auxenochlorella protothecoides</name>
    <name type="common">Green microalga</name>
    <name type="synonym">Chlorella protothecoides</name>
    <dbReference type="NCBI Taxonomy" id="3075"/>
    <lineage>
        <taxon>Eukaryota</taxon>
        <taxon>Viridiplantae</taxon>
        <taxon>Chlorophyta</taxon>
        <taxon>core chlorophytes</taxon>
        <taxon>Trebouxiophyceae</taxon>
        <taxon>Chlorellales</taxon>
        <taxon>Chlorellaceae</taxon>
        <taxon>Auxenochlorella</taxon>
    </lineage>
</organism>
<protein>
    <submittedName>
        <fullName evidence="2">Uncharacterized protein</fullName>
    </submittedName>
</protein>
<feature type="compositionally biased region" description="Basic residues" evidence="1">
    <location>
        <begin position="385"/>
        <end position="403"/>
    </location>
</feature>